<sequence>MPGESEGVQDAIIQDYLNDTGRLYCNRIPRVGHWTVSAIEDLTSPGDGSHPLGLMCASQNLPLLSLEIEFSGGDVHLSRTREFVAIAT</sequence>
<proteinExistence type="predicted"/>
<dbReference type="EMBL" id="JAWJWF010000004">
    <property type="protein sequence ID" value="KAK6633491.1"/>
    <property type="molecule type" value="Genomic_DNA"/>
</dbReference>
<gene>
    <name evidence="1" type="ORF">RUM44_004098</name>
</gene>
<dbReference type="Proteomes" id="UP001359485">
    <property type="component" value="Unassembled WGS sequence"/>
</dbReference>
<reference evidence="1 2" key="1">
    <citation type="submission" date="2023-09" db="EMBL/GenBank/DDBJ databases">
        <title>Genomes of two closely related lineages of the louse Polyplax serrata with different host specificities.</title>
        <authorList>
            <person name="Martinu J."/>
            <person name="Tarabai H."/>
            <person name="Stefka J."/>
            <person name="Hypsa V."/>
        </authorList>
    </citation>
    <scope>NUCLEOTIDE SEQUENCE [LARGE SCALE GENOMIC DNA]</scope>
    <source>
        <strain evidence="1">98ZLc_SE</strain>
    </source>
</reference>
<evidence type="ECO:0000313" key="1">
    <source>
        <dbReference type="EMBL" id="KAK6633491.1"/>
    </source>
</evidence>
<accession>A0ABR1B1V0</accession>
<protein>
    <submittedName>
        <fullName evidence="1">Uncharacterized protein</fullName>
    </submittedName>
</protein>
<evidence type="ECO:0000313" key="2">
    <source>
        <dbReference type="Proteomes" id="UP001359485"/>
    </source>
</evidence>
<keyword evidence="2" id="KW-1185">Reference proteome</keyword>
<organism evidence="1 2">
    <name type="scientific">Polyplax serrata</name>
    <name type="common">Common mouse louse</name>
    <dbReference type="NCBI Taxonomy" id="468196"/>
    <lineage>
        <taxon>Eukaryota</taxon>
        <taxon>Metazoa</taxon>
        <taxon>Ecdysozoa</taxon>
        <taxon>Arthropoda</taxon>
        <taxon>Hexapoda</taxon>
        <taxon>Insecta</taxon>
        <taxon>Pterygota</taxon>
        <taxon>Neoptera</taxon>
        <taxon>Paraneoptera</taxon>
        <taxon>Psocodea</taxon>
        <taxon>Troctomorpha</taxon>
        <taxon>Phthiraptera</taxon>
        <taxon>Anoplura</taxon>
        <taxon>Polyplacidae</taxon>
        <taxon>Polyplax</taxon>
    </lineage>
</organism>
<comment type="caution">
    <text evidence="1">The sequence shown here is derived from an EMBL/GenBank/DDBJ whole genome shotgun (WGS) entry which is preliminary data.</text>
</comment>
<name>A0ABR1B1V0_POLSC</name>